<dbReference type="InterPro" id="IPR025388">
    <property type="entry name" value="Alginate_export_dom"/>
</dbReference>
<sequence length="404" mass="45745">MMKIISISLIALGCFSTTHLLANSDFLTNTKLSLDSRLRFEMVDQDNPLKKAEAATLRIRPALQTGTWQGLSLYAQGEANIELNDHFNSTRNSETTYSTVPDPKNLDLNQLYLNYNSSKFDARLGRQVINLDNQRFIGSVGWRQNEQSYDAISFNFKADPKLQLYYAYIEQVNTIFGSETAKPVALKAQDGKQDSQIHLAQIKYSYSPQLNAVVYGYFLDFEDLNAWSNQSYGLRLTGKHKNFRYSAEYAKQQDYADQPLTYDTDYYALELGYQVSGQAPLGEVAIGYEVLGSDNGKIAFQTPLATKHRFNGWSDLFLNTPANGLRDLYISSSFNIFSKGKLTTELHHYQSDIKGLNYGQEFSLSYGQALPIKGLSGLAKFSSYQAEDFGVDTEKLWLQLDYKF</sequence>
<organism evidence="2 3">
    <name type="scientific">Acinetobacter haemolyticus</name>
    <dbReference type="NCBI Taxonomy" id="29430"/>
    <lineage>
        <taxon>Bacteria</taxon>
        <taxon>Pseudomonadati</taxon>
        <taxon>Pseudomonadota</taxon>
        <taxon>Gammaproteobacteria</taxon>
        <taxon>Moraxellales</taxon>
        <taxon>Moraxellaceae</taxon>
        <taxon>Acinetobacter</taxon>
    </lineage>
</organism>
<accession>A0A380UTZ6</accession>
<reference evidence="2 3" key="1">
    <citation type="submission" date="2019-03" db="EMBL/GenBank/DDBJ databases">
        <title>Complete genome sequence of two outbreak-associated Acinetobacter haemolyticus strains.</title>
        <authorList>
            <person name="Bai L."/>
            <person name="Zhang S.-C."/>
            <person name="Deng Y."/>
            <person name="Song C.-C."/>
            <person name="Kang G.-B."/>
            <person name="Dong Y."/>
            <person name="Wang Y."/>
            <person name="Gao F."/>
            <person name="Huang H."/>
        </authorList>
    </citation>
    <scope>NUCLEOTIDE SEQUENCE [LARGE SCALE GENOMIC DNA]</scope>
    <source>
        <strain evidence="2 3">TJR01</strain>
    </source>
</reference>
<evidence type="ECO:0000313" key="3">
    <source>
        <dbReference type="Proteomes" id="UP000294395"/>
    </source>
</evidence>
<dbReference type="Proteomes" id="UP000294395">
    <property type="component" value="Chromosome"/>
</dbReference>
<protein>
    <recommendedName>
        <fullName evidence="1">Alginate export domain-containing protein</fullName>
    </recommendedName>
</protein>
<feature type="domain" description="Alginate export" evidence="1">
    <location>
        <begin position="76"/>
        <end position="289"/>
    </location>
</feature>
<gene>
    <name evidence="2" type="ORF">AHTJR_10140</name>
</gene>
<dbReference type="InterPro" id="IPR023614">
    <property type="entry name" value="Porin_dom_sf"/>
</dbReference>
<dbReference type="SUPFAM" id="SSF56935">
    <property type="entry name" value="Porins"/>
    <property type="match status" value="1"/>
</dbReference>
<dbReference type="Pfam" id="PF13372">
    <property type="entry name" value="Alginate_exp"/>
    <property type="match status" value="1"/>
</dbReference>
<proteinExistence type="predicted"/>
<dbReference type="EMBL" id="CP038009">
    <property type="protein sequence ID" value="QBQ16619.1"/>
    <property type="molecule type" value="Genomic_DNA"/>
</dbReference>
<dbReference type="Gene3D" id="2.40.160.10">
    <property type="entry name" value="Porin"/>
    <property type="match status" value="1"/>
</dbReference>
<evidence type="ECO:0000313" key="2">
    <source>
        <dbReference type="EMBL" id="QBQ16619.1"/>
    </source>
</evidence>
<dbReference type="AlphaFoldDB" id="A0A380UTZ6"/>
<name>A0A380UTZ6_ACIHA</name>
<evidence type="ECO:0000259" key="1">
    <source>
        <dbReference type="Pfam" id="PF13372"/>
    </source>
</evidence>